<comment type="caution">
    <text evidence="1">The sequence shown here is derived from an EMBL/GenBank/DDBJ whole genome shotgun (WGS) entry which is preliminary data.</text>
</comment>
<evidence type="ECO:0000313" key="1">
    <source>
        <dbReference type="EMBL" id="EMG46414.1"/>
    </source>
</evidence>
<dbReference type="OMA" id="FTIAAHY"/>
<name>M3JVK2_CANMX</name>
<dbReference type="eggNOG" id="KOG1311">
    <property type="taxonomic scope" value="Eukaryota"/>
</dbReference>
<sequence length="178" mass="21341">MTTLDDITRNQRKRYNRWREAQNKEKKVPEWMQPSVEPRKETGRRYVNVKLGDTRVVVKYYIDSRPFDMGLKKNWINLIFNGNRNHGLDESLYTTTRFIAALVVFWVPFIDIPLCFKNRLRNKDEVEKFSNSEMLLHKYNTYSSVVNDKFMEEMDAKIKKGEYTIPKYLEPKDSDNTL</sequence>
<keyword evidence="2" id="KW-1185">Reference proteome</keyword>
<dbReference type="STRING" id="1245528.M3JVK2"/>
<dbReference type="AlphaFoldDB" id="M3JVK2"/>
<evidence type="ECO:0000313" key="2">
    <source>
        <dbReference type="Proteomes" id="UP000011777"/>
    </source>
</evidence>
<dbReference type="OrthoDB" id="331948at2759"/>
<dbReference type="GO" id="GO:0016740">
    <property type="term" value="F:transferase activity"/>
    <property type="evidence" value="ECO:0007669"/>
    <property type="project" value="UniProtKB-KW"/>
</dbReference>
<dbReference type="Proteomes" id="UP000011777">
    <property type="component" value="Unassembled WGS sequence"/>
</dbReference>
<protein>
    <submittedName>
        <fullName evidence="1">Palmitoyltransferase PFA5</fullName>
    </submittedName>
</protein>
<gene>
    <name evidence="1" type="ORF">G210_3346</name>
</gene>
<reference evidence="1 2" key="1">
    <citation type="submission" date="2013-02" db="EMBL/GenBank/DDBJ databases">
        <title>Genome sequence of Candida maltosa Xu316, a potential industrial strain for xylitol and ethanol production.</title>
        <authorList>
            <person name="Yu J."/>
            <person name="Wang Q."/>
            <person name="Geng X."/>
            <person name="Bao W."/>
            <person name="He P."/>
            <person name="Cai J."/>
        </authorList>
    </citation>
    <scope>NUCLEOTIDE SEQUENCE [LARGE SCALE GENOMIC DNA]</scope>
    <source>
        <strain evidence="2">Xu316</strain>
    </source>
</reference>
<dbReference type="HOGENOM" id="CLU_1510394_0_0_1"/>
<proteinExistence type="predicted"/>
<keyword evidence="1" id="KW-0808">Transferase</keyword>
<organism evidence="1 2">
    <name type="scientific">Candida maltosa (strain Xu316)</name>
    <name type="common">Yeast</name>
    <dbReference type="NCBI Taxonomy" id="1245528"/>
    <lineage>
        <taxon>Eukaryota</taxon>
        <taxon>Fungi</taxon>
        <taxon>Dikarya</taxon>
        <taxon>Ascomycota</taxon>
        <taxon>Saccharomycotina</taxon>
        <taxon>Pichiomycetes</taxon>
        <taxon>Debaryomycetaceae</taxon>
        <taxon>Candida/Lodderomyces clade</taxon>
        <taxon>Candida</taxon>
    </lineage>
</organism>
<accession>M3JVK2</accession>
<dbReference type="EMBL" id="AOGT01002018">
    <property type="protein sequence ID" value="EMG46414.1"/>
    <property type="molecule type" value="Genomic_DNA"/>
</dbReference>